<reference evidence="2 3" key="1">
    <citation type="submission" date="2024-05" db="EMBL/GenBank/DDBJ databases">
        <authorList>
            <person name="Zhao H."/>
            <person name="Xu Y."/>
            <person name="Lin S."/>
            <person name="Spain J.C."/>
            <person name="Zhou N.-Y."/>
        </authorList>
    </citation>
    <scope>NUCLEOTIDE SEQUENCE [LARGE SCALE GENOMIC DNA]</scope>
    <source>
        <strain evidence="2 3">NEAU-NG30</strain>
    </source>
</reference>
<dbReference type="PANTHER" id="PTHR48079">
    <property type="entry name" value="PROTEIN YEEZ"/>
    <property type="match status" value="1"/>
</dbReference>
<feature type="domain" description="NAD-dependent epimerase/dehydratase" evidence="1">
    <location>
        <begin position="95"/>
        <end position="204"/>
    </location>
</feature>
<accession>A0ABV0LCV6</accession>
<proteinExistence type="predicted"/>
<dbReference type="RefSeq" id="WP_348950716.1">
    <property type="nucleotide sequence ID" value="NZ_JBDZYD010000004.1"/>
</dbReference>
<dbReference type="SUPFAM" id="SSF51735">
    <property type="entry name" value="NAD(P)-binding Rossmann-fold domains"/>
    <property type="match status" value="1"/>
</dbReference>
<evidence type="ECO:0000313" key="2">
    <source>
        <dbReference type="EMBL" id="MEQ0560125.1"/>
    </source>
</evidence>
<protein>
    <submittedName>
        <fullName evidence="2">NAD-dependent epimerase/dehydratase family protein</fullName>
    </submittedName>
</protein>
<evidence type="ECO:0000313" key="3">
    <source>
        <dbReference type="Proteomes" id="UP001440984"/>
    </source>
</evidence>
<dbReference type="Gene3D" id="3.40.50.720">
    <property type="entry name" value="NAD(P)-binding Rossmann-like Domain"/>
    <property type="match status" value="1"/>
</dbReference>
<dbReference type="Pfam" id="PF01370">
    <property type="entry name" value="Epimerase"/>
    <property type="match status" value="2"/>
</dbReference>
<sequence length="286" mass="29281">MKIFLTGGSGYIGRAVIAELVRLGHAVEALARNDRAETAVAAAGATAVRGGLTDLGVLNHAAARAEAVIHLAQATSGEEDLAAAGAMQDGVGGGTYVHTGGSWVYGDTGGVRDETAPWNPPSIVAWRKAVEEAVLARAAAGGRPVVVQPGLLYGGDNRLIDLFFVRPGREAGAVPYIGDGANHWALIHLDDLARLYAAALAAPAGSVYLGVGGVNPTAKEVAEVCARAAGLEGKTVSVSLEQAREQMGPIADAFALDQQLTAAKAQRELGWTPVHTDPLSELAAGR</sequence>
<keyword evidence="3" id="KW-1185">Reference proteome</keyword>
<evidence type="ECO:0000259" key="1">
    <source>
        <dbReference type="Pfam" id="PF01370"/>
    </source>
</evidence>
<dbReference type="InterPro" id="IPR001509">
    <property type="entry name" value="Epimerase_deHydtase"/>
</dbReference>
<name>A0ABV0LCV6_9PSEU</name>
<dbReference type="PANTHER" id="PTHR48079:SF6">
    <property type="entry name" value="NAD(P)-BINDING DOMAIN-CONTAINING PROTEIN-RELATED"/>
    <property type="match status" value="1"/>
</dbReference>
<dbReference type="InterPro" id="IPR051783">
    <property type="entry name" value="NAD(P)-dependent_oxidoreduct"/>
</dbReference>
<dbReference type="EMBL" id="JBDZYD010000004">
    <property type="protein sequence ID" value="MEQ0560125.1"/>
    <property type="molecule type" value="Genomic_DNA"/>
</dbReference>
<dbReference type="Proteomes" id="UP001440984">
    <property type="component" value="Unassembled WGS sequence"/>
</dbReference>
<gene>
    <name evidence="2" type="ORF">ABJI51_13640</name>
</gene>
<feature type="domain" description="NAD-dependent epimerase/dehydratase" evidence="1">
    <location>
        <begin position="3"/>
        <end position="77"/>
    </location>
</feature>
<organism evidence="2 3">
    <name type="scientific">Amycolatopsis melonis</name>
    <dbReference type="NCBI Taxonomy" id="3156488"/>
    <lineage>
        <taxon>Bacteria</taxon>
        <taxon>Bacillati</taxon>
        <taxon>Actinomycetota</taxon>
        <taxon>Actinomycetes</taxon>
        <taxon>Pseudonocardiales</taxon>
        <taxon>Pseudonocardiaceae</taxon>
        <taxon>Amycolatopsis</taxon>
    </lineage>
</organism>
<comment type="caution">
    <text evidence="2">The sequence shown here is derived from an EMBL/GenBank/DDBJ whole genome shotgun (WGS) entry which is preliminary data.</text>
</comment>
<dbReference type="InterPro" id="IPR036291">
    <property type="entry name" value="NAD(P)-bd_dom_sf"/>
</dbReference>